<evidence type="ECO:0000256" key="2">
    <source>
        <dbReference type="ARBA" id="ARBA00022946"/>
    </source>
</evidence>
<comment type="subcellular location">
    <subcellularLocation>
        <location evidence="1">Mitochondrion</location>
    </subcellularLocation>
</comment>
<organism evidence="5 6">
    <name type="scientific">Zalerion maritima</name>
    <dbReference type="NCBI Taxonomy" id="339359"/>
    <lineage>
        <taxon>Eukaryota</taxon>
        <taxon>Fungi</taxon>
        <taxon>Dikarya</taxon>
        <taxon>Ascomycota</taxon>
        <taxon>Pezizomycotina</taxon>
        <taxon>Sordariomycetes</taxon>
        <taxon>Lulworthiomycetidae</taxon>
        <taxon>Lulworthiales</taxon>
        <taxon>Lulworthiaceae</taxon>
        <taxon>Zalerion</taxon>
    </lineage>
</organism>
<dbReference type="EMBL" id="JAKWBI020000107">
    <property type="protein sequence ID" value="KAJ2902628.1"/>
    <property type="molecule type" value="Genomic_DNA"/>
</dbReference>
<protein>
    <recommendedName>
        <fullName evidence="7">Pentatricopeptide repeat domain-containing protein</fullName>
    </recommendedName>
</protein>
<dbReference type="Pfam" id="PF12921">
    <property type="entry name" value="ATP13"/>
    <property type="match status" value="1"/>
</dbReference>
<feature type="region of interest" description="Disordered" evidence="4">
    <location>
        <begin position="67"/>
        <end position="94"/>
    </location>
</feature>
<dbReference type="InterPro" id="IPR024319">
    <property type="entry name" value="ATPase_expression_mit"/>
</dbReference>
<name>A0AAD5RRM1_9PEZI</name>
<accession>A0AAD5RRM1</accession>
<dbReference type="Proteomes" id="UP001201980">
    <property type="component" value="Unassembled WGS sequence"/>
</dbReference>
<keyword evidence="2" id="KW-0809">Transit peptide</keyword>
<keyword evidence="3" id="KW-0496">Mitochondrion</keyword>
<gene>
    <name evidence="5" type="ORF">MKZ38_000295</name>
</gene>
<evidence type="ECO:0000256" key="4">
    <source>
        <dbReference type="SAM" id="MobiDB-lite"/>
    </source>
</evidence>
<dbReference type="GO" id="GO:0005739">
    <property type="term" value="C:mitochondrion"/>
    <property type="evidence" value="ECO:0007669"/>
    <property type="project" value="UniProtKB-SubCell"/>
</dbReference>
<comment type="caution">
    <text evidence="5">The sequence shown here is derived from an EMBL/GenBank/DDBJ whole genome shotgun (WGS) entry which is preliminary data.</text>
</comment>
<evidence type="ECO:0008006" key="7">
    <source>
        <dbReference type="Google" id="ProtNLM"/>
    </source>
</evidence>
<evidence type="ECO:0000256" key="3">
    <source>
        <dbReference type="ARBA" id="ARBA00023128"/>
    </source>
</evidence>
<dbReference type="AlphaFoldDB" id="A0AAD5RRM1"/>
<evidence type="ECO:0000313" key="5">
    <source>
        <dbReference type="EMBL" id="KAJ2902628.1"/>
    </source>
</evidence>
<keyword evidence="6" id="KW-1185">Reference proteome</keyword>
<proteinExistence type="predicted"/>
<sequence>MATILSRTERARRPLGPLYQHFHHCSSSLQTALLMASTRRLPHHSPSSADWPSLAIPLPTFASASGQRCASTISAPTRDPIITGPTGIDPSDTSDKQLLESLGALQDVFRHECHSMFMDLLPSSQDAKESGELGDDPNHLTQLPPNIQKFIQHLRIGDVRTALVQIQNDGGFLDPAPWIKMSQPTFSAILRYLDPFKIGPQVDPAHDMEIPMAAIQDVAFTDLIEPTGARRIYVFLFRLVNWFFGLRIGAGLLPARSDWNCLMRLAGTTGDRKIARRVWSASVSIQRGPGIDVRNTDTFADFIQSRLQTIPLYNNFSIPKTRASVFEIGFKSNITISRGQRKLIYHNRLRKALRDLQKYPVQTVEQALGSGDIGYGTQWFNDFFNFLYKRGIVATEDLICTTIVALSRMGSLNLVRKLLDMAWGIQIQVDKEASNVTIVGGRDIPPGHPLYPTKQLLDTVIQAFGSNSQIQTCVKLADFVSSRYDIPLTPDAWTALLTWTQVSSSRSVLREWKQAGFHTKLVDPETMYMVWETMTGKPYNIKPRFCDYEIFIPFLLSSGEINRAAKAIYAAWDAHWKTQESEFRKAEEAYYLSLGSEGATDRQAIRYERALVRCKAMRWRISSWIKKLCSCAAPQSDDDDFIVRRLPNMVKDFEKFDQLPLTYKTFNGEVSLCMKARDIYSPMVAKNLELSGIPAALSWPPPSNFTSKRWFRHLLAYRARYLGLRYPGDANGPPRGRLGGSIIRRSRRYTRSIAMQQPSGVERLKSFDGVDGWRTVELHYSRPNPIREDATSAMFRVPRYNLRMLPSAFDATLRKQFRRDALLAPTRPRDAFLRGPELKSLNSVLKQLTRRARENLPERDLWKWKEIGHGFLPALHPGISDKEPWEYSAQPWPDLNTARRRRLAKARRVRLFLDGQAVTEEELQRLELSDSPRLQRVEEPSSKTGNEDFFRALWDVQQEDARARTGDPVVEVGKDRLG</sequence>
<evidence type="ECO:0000256" key="1">
    <source>
        <dbReference type="ARBA" id="ARBA00004173"/>
    </source>
</evidence>
<evidence type="ECO:0000313" key="6">
    <source>
        <dbReference type="Proteomes" id="UP001201980"/>
    </source>
</evidence>
<reference evidence="5" key="1">
    <citation type="submission" date="2022-07" db="EMBL/GenBank/DDBJ databases">
        <title>Draft genome sequence of Zalerion maritima ATCC 34329, a (micro)plastics degrading marine fungus.</title>
        <authorList>
            <person name="Paco A."/>
            <person name="Goncalves M.F.M."/>
            <person name="Rocha-Santos T.A.P."/>
            <person name="Alves A."/>
        </authorList>
    </citation>
    <scope>NUCLEOTIDE SEQUENCE</scope>
    <source>
        <strain evidence="5">ATCC 34329</strain>
    </source>
</reference>